<feature type="chain" id="PRO_5032678021" description="Outer membrane protein beta-barrel domain-containing protein" evidence="1">
    <location>
        <begin position="20"/>
        <end position="171"/>
    </location>
</feature>
<evidence type="ECO:0000313" key="3">
    <source>
        <dbReference type="Proteomes" id="UP000590442"/>
    </source>
</evidence>
<sequence>MIKYTFLLLCIGLTYNVMAQEIKKPKERFPYEGHAYFGMDRNSVHKDFSIGYNLNTNWGVRLDGAYDKEMLYERFRIGMFVKKYLNKKMFLFGGMQLELDLLDTEIRDINSYHIPKGDKYRTSYTIGLGYDINESILIEASYDNQLNNSRIGPVQLNSPTDILLVKSKIKF</sequence>
<evidence type="ECO:0000256" key="1">
    <source>
        <dbReference type="SAM" id="SignalP"/>
    </source>
</evidence>
<dbReference type="RefSeq" id="WP_167961310.1">
    <property type="nucleotide sequence ID" value="NZ_JAATJJ010000001.1"/>
</dbReference>
<evidence type="ECO:0000313" key="2">
    <source>
        <dbReference type="EMBL" id="NJB70478.1"/>
    </source>
</evidence>
<reference evidence="2 3" key="1">
    <citation type="submission" date="2020-03" db="EMBL/GenBank/DDBJ databases">
        <title>Genomic Encyclopedia of Type Strains, Phase IV (KMG-IV): sequencing the most valuable type-strain genomes for metagenomic binning, comparative biology and taxonomic classification.</title>
        <authorList>
            <person name="Goeker M."/>
        </authorList>
    </citation>
    <scope>NUCLEOTIDE SEQUENCE [LARGE SCALE GENOMIC DNA]</scope>
    <source>
        <strain evidence="2 3">DSM 29762</strain>
    </source>
</reference>
<dbReference type="SUPFAM" id="SSF56925">
    <property type="entry name" value="OMPA-like"/>
    <property type="match status" value="1"/>
</dbReference>
<evidence type="ECO:0008006" key="4">
    <source>
        <dbReference type="Google" id="ProtNLM"/>
    </source>
</evidence>
<protein>
    <recommendedName>
        <fullName evidence="4">Outer membrane protein beta-barrel domain-containing protein</fullName>
    </recommendedName>
</protein>
<accession>A0A846QQU6</accession>
<dbReference type="AlphaFoldDB" id="A0A846QQU6"/>
<feature type="signal peptide" evidence="1">
    <location>
        <begin position="1"/>
        <end position="19"/>
    </location>
</feature>
<keyword evidence="3" id="KW-1185">Reference proteome</keyword>
<proteinExistence type="predicted"/>
<dbReference type="Proteomes" id="UP000590442">
    <property type="component" value="Unassembled WGS sequence"/>
</dbReference>
<keyword evidence="1" id="KW-0732">Signal</keyword>
<name>A0A846QQU6_9FLAO</name>
<dbReference type="EMBL" id="JAATJJ010000001">
    <property type="protein sequence ID" value="NJB70478.1"/>
    <property type="molecule type" value="Genomic_DNA"/>
</dbReference>
<organism evidence="2 3">
    <name type="scientific">Saonia flava</name>
    <dbReference type="NCBI Taxonomy" id="523696"/>
    <lineage>
        <taxon>Bacteria</taxon>
        <taxon>Pseudomonadati</taxon>
        <taxon>Bacteroidota</taxon>
        <taxon>Flavobacteriia</taxon>
        <taxon>Flavobacteriales</taxon>
        <taxon>Flavobacteriaceae</taxon>
        <taxon>Saonia</taxon>
    </lineage>
</organism>
<comment type="caution">
    <text evidence="2">The sequence shown here is derived from an EMBL/GenBank/DDBJ whole genome shotgun (WGS) entry which is preliminary data.</text>
</comment>
<dbReference type="InterPro" id="IPR011250">
    <property type="entry name" value="OMP/PagP_B-barrel"/>
</dbReference>
<gene>
    <name evidence="2" type="ORF">GGR42_000940</name>
</gene>